<reference evidence="1 2" key="1">
    <citation type="submission" date="2018-04" db="EMBL/GenBank/DDBJ databases">
        <title>Genomic Encyclopedia of Archaeal and Bacterial Type Strains, Phase II (KMG-II): from individual species to whole genera.</title>
        <authorList>
            <person name="Goeker M."/>
        </authorList>
    </citation>
    <scope>NUCLEOTIDE SEQUENCE [LARGE SCALE GENOMIC DNA]</scope>
    <source>
        <strain evidence="1 2">DSM 21823</strain>
    </source>
</reference>
<evidence type="ECO:0000313" key="2">
    <source>
        <dbReference type="Proteomes" id="UP000244224"/>
    </source>
</evidence>
<dbReference type="OrthoDB" id="7727626at2"/>
<comment type="caution">
    <text evidence="1">The sequence shown here is derived from an EMBL/GenBank/DDBJ whole genome shotgun (WGS) entry which is preliminary data.</text>
</comment>
<proteinExistence type="predicted"/>
<keyword evidence="2" id="KW-1185">Reference proteome</keyword>
<dbReference type="AlphaFoldDB" id="A0A2T6AS32"/>
<dbReference type="EMBL" id="QBKP01000016">
    <property type="protein sequence ID" value="PTX46629.1"/>
    <property type="molecule type" value="Genomic_DNA"/>
</dbReference>
<name>A0A2T6AS32_9RHOB</name>
<dbReference type="Proteomes" id="UP000244224">
    <property type="component" value="Unassembled WGS sequence"/>
</dbReference>
<dbReference type="RefSeq" id="WP_145693654.1">
    <property type="nucleotide sequence ID" value="NZ_QBKP01000016.1"/>
</dbReference>
<accession>A0A2T6AS32</accession>
<protein>
    <submittedName>
        <fullName evidence="1">Uncharacterized protein</fullName>
    </submittedName>
</protein>
<evidence type="ECO:0000313" key="1">
    <source>
        <dbReference type="EMBL" id="PTX46629.1"/>
    </source>
</evidence>
<sequence>MSREDFLPRLTVAPDFSESRASLDKIDLRFLDFILTGENAPTALNDMIGNAVFRHGGDGLNIFRHWSPPRRLLVDVASGRHSRTGLVPVFTGKLVGSAAHPSRVQFSLSAKLSVTRAILAQRLMRRIDKPAIGRGSYTLLIDRHSPTWQDEYPLVDATNVLIGPDLRYDYAMSQPASAHLVGLVTEIEEAIALPFAVAAQRHQVQGDVGGAYSLSEAEVYWEFDTPSPISTVDLLSSKLTSVVNRLCCTNRVMAEVPLSPDGLIPQLP</sequence>
<gene>
    <name evidence="1" type="ORF">C8N34_116106</name>
</gene>
<organism evidence="1 2">
    <name type="scientific">Gemmobacter caeni</name>
    <dbReference type="NCBI Taxonomy" id="589035"/>
    <lineage>
        <taxon>Bacteria</taxon>
        <taxon>Pseudomonadati</taxon>
        <taxon>Pseudomonadota</taxon>
        <taxon>Alphaproteobacteria</taxon>
        <taxon>Rhodobacterales</taxon>
        <taxon>Paracoccaceae</taxon>
        <taxon>Gemmobacter</taxon>
    </lineage>
</organism>